<dbReference type="Pfam" id="PF02325">
    <property type="entry name" value="CCB3_YggT"/>
    <property type="match status" value="1"/>
</dbReference>
<name>A0A2W5SUQ9_9BACT</name>
<comment type="caution">
    <text evidence="2">The sequence shown here is derived from an EMBL/GenBank/DDBJ whole genome shotgun (WGS) entry which is preliminary data.</text>
</comment>
<keyword evidence="1" id="KW-0472">Membrane</keyword>
<proteinExistence type="predicted"/>
<keyword evidence="1" id="KW-0812">Transmembrane</keyword>
<organism evidence="2 3">
    <name type="scientific">Archangium gephyra</name>
    <dbReference type="NCBI Taxonomy" id="48"/>
    <lineage>
        <taxon>Bacteria</taxon>
        <taxon>Pseudomonadati</taxon>
        <taxon>Myxococcota</taxon>
        <taxon>Myxococcia</taxon>
        <taxon>Myxococcales</taxon>
        <taxon>Cystobacterineae</taxon>
        <taxon>Archangiaceae</taxon>
        <taxon>Archangium</taxon>
    </lineage>
</organism>
<dbReference type="InterPro" id="IPR003425">
    <property type="entry name" value="CCB3/YggT"/>
</dbReference>
<sequence>MGALSVVAGVLYSLLVAYLVAMWVRFALDLVLVLSREWRPRGVLLVIAEFVYTITDPPIRLVRRVIPPLRVGGAALDFAWTVVMLAVIILMTIVSAFAGGVG</sequence>
<gene>
    <name evidence="2" type="ORF">DI536_36255</name>
</gene>
<evidence type="ECO:0000256" key="1">
    <source>
        <dbReference type="SAM" id="Phobius"/>
    </source>
</evidence>
<evidence type="ECO:0008006" key="4">
    <source>
        <dbReference type="Google" id="ProtNLM"/>
    </source>
</evidence>
<evidence type="ECO:0000313" key="2">
    <source>
        <dbReference type="EMBL" id="PZR03175.1"/>
    </source>
</evidence>
<reference evidence="2 3" key="1">
    <citation type="submission" date="2017-08" db="EMBL/GenBank/DDBJ databases">
        <title>Infants hospitalized years apart are colonized by the same room-sourced microbial strains.</title>
        <authorList>
            <person name="Brooks B."/>
            <person name="Olm M.R."/>
            <person name="Firek B.A."/>
            <person name="Baker R."/>
            <person name="Thomas B.C."/>
            <person name="Morowitz M.J."/>
            <person name="Banfield J.F."/>
        </authorList>
    </citation>
    <scope>NUCLEOTIDE SEQUENCE [LARGE SCALE GENOMIC DNA]</scope>
    <source>
        <strain evidence="2">S2_003_000_R2_14</strain>
    </source>
</reference>
<feature type="transmembrane region" description="Helical" evidence="1">
    <location>
        <begin position="78"/>
        <end position="101"/>
    </location>
</feature>
<dbReference type="EMBL" id="QFQP01000113">
    <property type="protein sequence ID" value="PZR03175.1"/>
    <property type="molecule type" value="Genomic_DNA"/>
</dbReference>
<feature type="transmembrane region" description="Helical" evidence="1">
    <location>
        <begin position="6"/>
        <end position="26"/>
    </location>
</feature>
<protein>
    <recommendedName>
        <fullName evidence="4">YggT family protein</fullName>
    </recommendedName>
</protein>
<dbReference type="AlphaFoldDB" id="A0A2W5SUQ9"/>
<evidence type="ECO:0000313" key="3">
    <source>
        <dbReference type="Proteomes" id="UP000249061"/>
    </source>
</evidence>
<dbReference type="GO" id="GO:0016020">
    <property type="term" value="C:membrane"/>
    <property type="evidence" value="ECO:0007669"/>
    <property type="project" value="InterPro"/>
</dbReference>
<keyword evidence="1" id="KW-1133">Transmembrane helix</keyword>
<accession>A0A2W5SUQ9</accession>
<dbReference type="Proteomes" id="UP000249061">
    <property type="component" value="Unassembled WGS sequence"/>
</dbReference>